<feature type="transmembrane region" description="Helical" evidence="1">
    <location>
        <begin position="12"/>
        <end position="38"/>
    </location>
</feature>
<dbReference type="OrthoDB" id="9786132at2"/>
<feature type="transmembrane region" description="Helical" evidence="1">
    <location>
        <begin position="80"/>
        <end position="97"/>
    </location>
</feature>
<feature type="transmembrane region" description="Helical" evidence="1">
    <location>
        <begin position="104"/>
        <end position="125"/>
    </location>
</feature>
<proteinExistence type="predicted"/>
<dbReference type="AlphaFoldDB" id="K0AZK1"/>
<keyword evidence="1" id="KW-0472">Membrane</keyword>
<evidence type="ECO:0000259" key="2">
    <source>
        <dbReference type="Pfam" id="PF12801"/>
    </source>
</evidence>
<dbReference type="Pfam" id="PF12801">
    <property type="entry name" value="Fer4_5"/>
    <property type="match status" value="2"/>
</dbReference>
<keyword evidence="1" id="KW-1133">Transmembrane helix</keyword>
<name>K0AZK1_GOTA9</name>
<feature type="domain" description="4Fe-4S ferredoxin-type" evidence="2">
    <location>
        <begin position="116"/>
        <end position="155"/>
    </location>
</feature>
<dbReference type="STRING" id="1128398.Curi_c07230"/>
<dbReference type="EMBL" id="CP003326">
    <property type="protein sequence ID" value="AFS77796.1"/>
    <property type="molecule type" value="Genomic_DNA"/>
</dbReference>
<evidence type="ECO:0000256" key="1">
    <source>
        <dbReference type="SAM" id="Phobius"/>
    </source>
</evidence>
<evidence type="ECO:0000313" key="4">
    <source>
        <dbReference type="Proteomes" id="UP000006094"/>
    </source>
</evidence>
<protein>
    <recommendedName>
        <fullName evidence="2">4Fe-4S ferredoxin-type domain-containing protein</fullName>
    </recommendedName>
</protein>
<dbReference type="InterPro" id="IPR017896">
    <property type="entry name" value="4Fe4S_Fe-S-bd"/>
</dbReference>
<dbReference type="eggNOG" id="COG0348">
    <property type="taxonomic scope" value="Bacteria"/>
</dbReference>
<dbReference type="HOGENOM" id="CLU_100907_1_1_9"/>
<evidence type="ECO:0000313" key="3">
    <source>
        <dbReference type="EMBL" id="AFS77796.1"/>
    </source>
</evidence>
<dbReference type="Proteomes" id="UP000006094">
    <property type="component" value="Chromosome"/>
</dbReference>
<keyword evidence="1" id="KW-0812">Transmembrane</keyword>
<keyword evidence="4" id="KW-1185">Reference proteome</keyword>
<reference evidence="3 4" key="1">
    <citation type="journal article" date="2012" name="PLoS ONE">
        <title>The purine-utilizing bacterium Clostridium acidurici 9a: a genome-guided metabolic reconsideration.</title>
        <authorList>
            <person name="Hartwich K."/>
            <person name="Poehlein A."/>
            <person name="Daniel R."/>
        </authorList>
    </citation>
    <scope>NUCLEOTIDE SEQUENCE [LARGE SCALE GENOMIC DNA]</scope>
    <source>
        <strain evidence="4">ATCC 7906 / DSM 604 / BCRC 14475 / CIP 104303 / KCTC 5404 / NCIMB 10678 / 9a</strain>
    </source>
</reference>
<feature type="domain" description="4Fe-4S ferredoxin-type" evidence="2">
    <location>
        <begin position="27"/>
        <end position="73"/>
    </location>
</feature>
<accession>K0AZK1</accession>
<gene>
    <name evidence="3" type="ordered locus">Curi_c07230</name>
</gene>
<sequence>MKTLWGKYSFIIILMIIILGLFNPRIALVGIVCMIGPIVTSFRKGRYWCKNICPRGNLLDNVMAKASGKRKTPMILRSNIFRLMIVGTMLTIFAIGLKQGWGSTLAIGMILYRMIVVTTFISVIISLLYNHRTWCSFCPIGSISTFIWWIKSHKKI</sequence>
<dbReference type="KEGG" id="cad:Curi_c07230"/>
<dbReference type="RefSeq" id="WP_014966933.1">
    <property type="nucleotide sequence ID" value="NC_018664.1"/>
</dbReference>
<organism evidence="3 4">
    <name type="scientific">Gottschalkia acidurici (strain ATCC 7906 / DSM 604 / BCRC 14475 / CIP 104303 / KCTC 5404 / NCIMB 10678 / 9a)</name>
    <name type="common">Clostridium acidurici</name>
    <dbReference type="NCBI Taxonomy" id="1128398"/>
    <lineage>
        <taxon>Bacteria</taxon>
        <taxon>Bacillati</taxon>
        <taxon>Bacillota</taxon>
        <taxon>Tissierellia</taxon>
        <taxon>Tissierellales</taxon>
        <taxon>Gottschalkiaceae</taxon>
        <taxon>Gottschalkia</taxon>
    </lineage>
</organism>